<dbReference type="PANTHER" id="PTHR35385:SF2">
    <property type="entry name" value="PROTEIN B, PUTATIVE-RELATED"/>
    <property type="match status" value="1"/>
</dbReference>
<reference evidence="3" key="1">
    <citation type="submission" date="2021-06" db="EMBL/GenBank/DDBJ databases">
        <authorList>
            <person name="Kallberg Y."/>
            <person name="Tangrot J."/>
            <person name="Rosling A."/>
        </authorList>
    </citation>
    <scope>NUCLEOTIDE SEQUENCE</scope>
    <source>
        <strain evidence="3">MA453B</strain>
    </source>
</reference>
<keyword evidence="1" id="KW-0479">Metal-binding</keyword>
<accession>A0A9N9KBJ6</accession>
<evidence type="ECO:0000256" key="1">
    <source>
        <dbReference type="PROSITE-ProRule" id="PRU00325"/>
    </source>
</evidence>
<feature type="domain" description="SWIM-type" evidence="2">
    <location>
        <begin position="37"/>
        <end position="68"/>
    </location>
</feature>
<keyword evidence="1" id="KW-0862">Zinc</keyword>
<dbReference type="AlphaFoldDB" id="A0A9N9KBJ6"/>
<comment type="caution">
    <text evidence="3">The sequence shown here is derived from an EMBL/GenBank/DDBJ whole genome shotgun (WGS) entry which is preliminary data.</text>
</comment>
<dbReference type="EMBL" id="CAJVPY010061136">
    <property type="protein sequence ID" value="CAG8821734.1"/>
    <property type="molecule type" value="Genomic_DNA"/>
</dbReference>
<dbReference type="OrthoDB" id="2416920at2759"/>
<sequence>KFLCPGWDVINAAEIRQTELTTEYMVPSQKKGIDLFYIVNTEFCTCTCFVELSGAPCKHQGAVAAKYHIGSLNFLPSLTPNDRAHFAYIAR</sequence>
<evidence type="ECO:0000313" key="3">
    <source>
        <dbReference type="EMBL" id="CAG8821734.1"/>
    </source>
</evidence>
<protein>
    <submittedName>
        <fullName evidence="3">23478_t:CDS:1</fullName>
    </submittedName>
</protein>
<dbReference type="PROSITE" id="PS50966">
    <property type="entry name" value="ZF_SWIM"/>
    <property type="match status" value="1"/>
</dbReference>
<dbReference type="GO" id="GO:0008270">
    <property type="term" value="F:zinc ion binding"/>
    <property type="evidence" value="ECO:0007669"/>
    <property type="project" value="UniProtKB-KW"/>
</dbReference>
<evidence type="ECO:0000259" key="2">
    <source>
        <dbReference type="PROSITE" id="PS50966"/>
    </source>
</evidence>
<feature type="non-terminal residue" evidence="3">
    <location>
        <position position="91"/>
    </location>
</feature>
<evidence type="ECO:0000313" key="4">
    <source>
        <dbReference type="Proteomes" id="UP000789405"/>
    </source>
</evidence>
<name>A0A9N9KBJ6_9GLOM</name>
<organism evidence="3 4">
    <name type="scientific">Dentiscutata erythropus</name>
    <dbReference type="NCBI Taxonomy" id="1348616"/>
    <lineage>
        <taxon>Eukaryota</taxon>
        <taxon>Fungi</taxon>
        <taxon>Fungi incertae sedis</taxon>
        <taxon>Mucoromycota</taxon>
        <taxon>Glomeromycotina</taxon>
        <taxon>Glomeromycetes</taxon>
        <taxon>Diversisporales</taxon>
        <taxon>Gigasporaceae</taxon>
        <taxon>Dentiscutata</taxon>
    </lineage>
</organism>
<dbReference type="PANTHER" id="PTHR35385">
    <property type="entry name" value="PROTEIN B, PUTATIVE-RELATED-RELATED"/>
    <property type="match status" value="1"/>
</dbReference>
<proteinExistence type="predicted"/>
<dbReference type="Pfam" id="PF04434">
    <property type="entry name" value="SWIM"/>
    <property type="match status" value="1"/>
</dbReference>
<dbReference type="Proteomes" id="UP000789405">
    <property type="component" value="Unassembled WGS sequence"/>
</dbReference>
<feature type="non-terminal residue" evidence="3">
    <location>
        <position position="1"/>
    </location>
</feature>
<keyword evidence="4" id="KW-1185">Reference proteome</keyword>
<gene>
    <name evidence="3" type="ORF">DERYTH_LOCUS27180</name>
</gene>
<dbReference type="InterPro" id="IPR007527">
    <property type="entry name" value="Znf_SWIM"/>
</dbReference>
<keyword evidence="1" id="KW-0863">Zinc-finger</keyword>